<proteinExistence type="predicted"/>
<comment type="caution">
    <text evidence="4">The sequence shown here is derived from an EMBL/GenBank/DDBJ whole genome shotgun (WGS) entry which is preliminary data.</text>
</comment>
<sequence length="518" mass="60093">MKEINRIRILSAFRLLLVIGMAAVIATLINADIFADFKQQRLLRIHTADLKTLAEQMTIKLSYFMERGDQLLVQQIIDADFGLFGYVVTDCKATSMACPEQQILFVSGPRSGWYRQPTKSDLARESFTVLRHLPDPGTGGGGEIIGRLYVLKNIPLSFAEDYRLWLSAPSRKVGVHSYYLRTMGAFLSGGTLVWLLVELLFRNIRQRRIALRQREAEIISRADGYLRQLKERNQQLEDTERQMREQSELSVRRIRVLEQRVRDDEEYSRLAEEIIAELEDKAARQSLKYTDELERTRQEIEQLEQRVVRFEAAPKQAKEESYKALVDVVSPQFSNSFEQLIHEAISASSHFARDEWRLLRNFDVAVGRNFRQFTDFILVSRNCVVILEAKYYLGRIVSDGDILNDVWYSRSGSDRKKIDCLWGENPYHQLNEYCMSLMKLIKQRSPWELPVYGVIVFPDEADTTGLGEHLGRFYRIARLLQMVPLLERLQAEARRHQGGTKRPSTLQVEHMLKGRKVP</sequence>
<accession>A0A562VNV7</accession>
<dbReference type="InterPro" id="IPR011528">
    <property type="entry name" value="NERD"/>
</dbReference>
<name>A0A562VNV7_9BACT</name>
<organism evidence="4 5">
    <name type="scientific">Geobacter argillaceus</name>
    <dbReference type="NCBI Taxonomy" id="345631"/>
    <lineage>
        <taxon>Bacteria</taxon>
        <taxon>Pseudomonadati</taxon>
        <taxon>Thermodesulfobacteriota</taxon>
        <taxon>Desulfuromonadia</taxon>
        <taxon>Geobacterales</taxon>
        <taxon>Geobacteraceae</taxon>
        <taxon>Geobacter</taxon>
    </lineage>
</organism>
<protein>
    <submittedName>
        <fullName evidence="4">Nuclease-like protein</fullName>
    </submittedName>
</protein>
<feature type="region of interest" description="Disordered" evidence="2">
    <location>
        <begin position="494"/>
        <end position="518"/>
    </location>
</feature>
<evidence type="ECO:0000313" key="4">
    <source>
        <dbReference type="EMBL" id="TWJ19673.1"/>
    </source>
</evidence>
<keyword evidence="5" id="KW-1185">Reference proteome</keyword>
<gene>
    <name evidence="4" type="ORF">JN12_01473</name>
</gene>
<dbReference type="Proteomes" id="UP000319449">
    <property type="component" value="Unassembled WGS sequence"/>
</dbReference>
<evidence type="ECO:0000313" key="5">
    <source>
        <dbReference type="Proteomes" id="UP000319449"/>
    </source>
</evidence>
<keyword evidence="1" id="KW-0175">Coiled coil</keyword>
<feature type="coiled-coil region" evidence="1">
    <location>
        <begin position="286"/>
        <end position="320"/>
    </location>
</feature>
<dbReference type="OrthoDB" id="5391229at2"/>
<reference evidence="4 5" key="1">
    <citation type="submission" date="2019-07" db="EMBL/GenBank/DDBJ databases">
        <title>Genomic Encyclopedia of Archaeal and Bacterial Type Strains, Phase II (KMG-II): from individual species to whole genera.</title>
        <authorList>
            <person name="Goeker M."/>
        </authorList>
    </citation>
    <scope>NUCLEOTIDE SEQUENCE [LARGE SCALE GENOMIC DNA]</scope>
    <source>
        <strain evidence="4 5">ATCC BAA-1139</strain>
    </source>
</reference>
<evidence type="ECO:0000259" key="3">
    <source>
        <dbReference type="Pfam" id="PF08378"/>
    </source>
</evidence>
<evidence type="ECO:0000256" key="1">
    <source>
        <dbReference type="SAM" id="Coils"/>
    </source>
</evidence>
<evidence type="ECO:0000256" key="2">
    <source>
        <dbReference type="SAM" id="MobiDB-lite"/>
    </source>
</evidence>
<feature type="domain" description="NERD" evidence="3">
    <location>
        <begin position="338"/>
        <end position="458"/>
    </location>
</feature>
<dbReference type="RefSeq" id="WP_145020526.1">
    <property type="nucleotide sequence ID" value="NZ_VLLN01000007.1"/>
</dbReference>
<dbReference type="Pfam" id="PF08378">
    <property type="entry name" value="NERD"/>
    <property type="match status" value="1"/>
</dbReference>
<dbReference type="AlphaFoldDB" id="A0A562VNV7"/>
<dbReference type="EMBL" id="VLLN01000007">
    <property type="protein sequence ID" value="TWJ19673.1"/>
    <property type="molecule type" value="Genomic_DNA"/>
</dbReference>
<feature type="coiled-coil region" evidence="1">
    <location>
        <begin position="219"/>
        <end position="249"/>
    </location>
</feature>